<dbReference type="InterPro" id="IPR000719">
    <property type="entry name" value="Prot_kinase_dom"/>
</dbReference>
<evidence type="ECO:0000256" key="2">
    <source>
        <dbReference type="ARBA" id="ARBA00022737"/>
    </source>
</evidence>
<evidence type="ECO:0000313" key="5">
    <source>
        <dbReference type="EMBL" id="MFC5272261.1"/>
    </source>
</evidence>
<dbReference type="SUPFAM" id="SSF56112">
    <property type="entry name" value="Protein kinase-like (PK-like)"/>
    <property type="match status" value="1"/>
</dbReference>
<keyword evidence="6" id="KW-1185">Reference proteome</keyword>
<dbReference type="Pfam" id="PF00560">
    <property type="entry name" value="LRR_1"/>
    <property type="match status" value="2"/>
</dbReference>
<reference evidence="6" key="1">
    <citation type="journal article" date="2019" name="Int. J. Syst. Evol. Microbiol.">
        <title>The Global Catalogue of Microorganisms (GCM) 10K type strain sequencing project: providing services to taxonomists for standard genome sequencing and annotation.</title>
        <authorList>
            <consortium name="The Broad Institute Genomics Platform"/>
            <consortium name="The Broad Institute Genome Sequencing Center for Infectious Disease"/>
            <person name="Wu L."/>
            <person name="Ma J."/>
        </authorList>
    </citation>
    <scope>NUCLEOTIDE SEQUENCE [LARGE SCALE GENOMIC DNA]</scope>
    <source>
        <strain evidence="6">KACC 12602</strain>
    </source>
</reference>
<dbReference type="PANTHER" id="PTHR48051">
    <property type="match status" value="1"/>
</dbReference>
<evidence type="ECO:0000256" key="1">
    <source>
        <dbReference type="ARBA" id="ARBA00022614"/>
    </source>
</evidence>
<organism evidence="5 6">
    <name type="scientific">Adhaeribacter terreus</name>
    <dbReference type="NCBI Taxonomy" id="529703"/>
    <lineage>
        <taxon>Bacteria</taxon>
        <taxon>Pseudomonadati</taxon>
        <taxon>Bacteroidota</taxon>
        <taxon>Cytophagia</taxon>
        <taxon>Cytophagales</taxon>
        <taxon>Hymenobacteraceae</taxon>
        <taxon>Adhaeribacter</taxon>
    </lineage>
</organism>
<dbReference type="InterPro" id="IPR050216">
    <property type="entry name" value="LRR_domain-containing"/>
</dbReference>
<keyword evidence="3" id="KW-0067">ATP-binding</keyword>
<proteinExistence type="predicted"/>
<keyword evidence="5" id="KW-0808">Transferase</keyword>
<evidence type="ECO:0000259" key="4">
    <source>
        <dbReference type="PROSITE" id="PS50011"/>
    </source>
</evidence>
<evidence type="ECO:0000313" key="6">
    <source>
        <dbReference type="Proteomes" id="UP001596161"/>
    </source>
</evidence>
<dbReference type="EC" id="2.7.-.-" evidence="5"/>
<dbReference type="RefSeq" id="WP_378018621.1">
    <property type="nucleotide sequence ID" value="NZ_JBHSKT010000014.1"/>
</dbReference>
<dbReference type="Proteomes" id="UP001596161">
    <property type="component" value="Unassembled WGS sequence"/>
</dbReference>
<name>A0ABW0EF83_9BACT</name>
<dbReference type="PROSITE" id="PS51450">
    <property type="entry name" value="LRR"/>
    <property type="match status" value="2"/>
</dbReference>
<protein>
    <submittedName>
        <fullName evidence="5">Leucine-rich repeat-containing protein kinase family protein</fullName>
        <ecNumber evidence="5">2.7.-.-</ecNumber>
    </submittedName>
</protein>
<dbReference type="SMART" id="SM00369">
    <property type="entry name" value="LRR_TYP"/>
    <property type="match status" value="4"/>
</dbReference>
<dbReference type="InterPro" id="IPR011009">
    <property type="entry name" value="Kinase-like_dom_sf"/>
</dbReference>
<dbReference type="PROSITE" id="PS00107">
    <property type="entry name" value="PROTEIN_KINASE_ATP"/>
    <property type="match status" value="1"/>
</dbReference>
<dbReference type="SUPFAM" id="SSF52058">
    <property type="entry name" value="L domain-like"/>
    <property type="match status" value="1"/>
</dbReference>
<dbReference type="Pfam" id="PF07714">
    <property type="entry name" value="PK_Tyr_Ser-Thr"/>
    <property type="match status" value="1"/>
</dbReference>
<dbReference type="PANTHER" id="PTHR48051:SF1">
    <property type="entry name" value="RAS SUPPRESSOR PROTEIN 1"/>
    <property type="match status" value="1"/>
</dbReference>
<keyword evidence="3" id="KW-0547">Nucleotide-binding</keyword>
<dbReference type="Gene3D" id="3.80.10.10">
    <property type="entry name" value="Ribonuclease Inhibitor"/>
    <property type="match status" value="2"/>
</dbReference>
<gene>
    <name evidence="5" type="ORF">ACFPIB_16725</name>
</gene>
<dbReference type="InterPro" id="IPR032675">
    <property type="entry name" value="LRR_dom_sf"/>
</dbReference>
<keyword evidence="2" id="KW-0677">Repeat</keyword>
<dbReference type="Gene3D" id="3.30.200.20">
    <property type="entry name" value="Phosphorylase Kinase, domain 1"/>
    <property type="match status" value="1"/>
</dbReference>
<dbReference type="PROSITE" id="PS50011">
    <property type="entry name" value="PROTEIN_KINASE_DOM"/>
    <property type="match status" value="1"/>
</dbReference>
<feature type="domain" description="Protein kinase" evidence="4">
    <location>
        <begin position="203"/>
        <end position="453"/>
    </location>
</feature>
<dbReference type="Gene3D" id="1.10.510.10">
    <property type="entry name" value="Transferase(Phosphotransferase) domain 1"/>
    <property type="match status" value="1"/>
</dbReference>
<dbReference type="InterPro" id="IPR003591">
    <property type="entry name" value="Leu-rich_rpt_typical-subtyp"/>
</dbReference>
<dbReference type="GO" id="GO:0016301">
    <property type="term" value="F:kinase activity"/>
    <property type="evidence" value="ECO:0007669"/>
    <property type="project" value="UniProtKB-KW"/>
</dbReference>
<sequence length="453" mass="49775">MQTLQQLRSGELAGATKIKLSCGLTEFPTEILELADTLEYLDLSGNKLSTLPAEFSQLKKLKIAFFSDNLFTELPEVLGTLPQLEMLGFKANKIVTVPENSLAKNLRWLILTNNQIIELPKSIGNCTSMQKLMLAGNKLRNLPSEMAACRNLELLRIPANEIAELPGWLFELPRLSWLAFAGNPCSKNEISTENLTEIPWPVLALKEQLGEGASGEIYKAHFQNEASNLSKNVAVKIFKGEVTSDGLPADEMQATISAGTHSNLVNVLGKLSQHPQGKQGLVLELIPPAFRNLGNPPSFETCTRDTYPEGTAFPWKAVLNIAGGIASAAAHLHKKGIMHGDLYAHNMLTNKNAHVLFGDFGAATIYNRNSSIADKLEKLEVRAFGYLLEDLLERLNFTENTEADLDVLIALKQACLQENITLRPDFETITARISKLQISVSNNANAPISKFNK</sequence>
<dbReference type="InterPro" id="IPR017441">
    <property type="entry name" value="Protein_kinase_ATP_BS"/>
</dbReference>
<keyword evidence="5" id="KW-0418">Kinase</keyword>
<accession>A0ABW0EF83</accession>
<feature type="binding site" evidence="3">
    <location>
        <position position="236"/>
    </location>
    <ligand>
        <name>ATP</name>
        <dbReference type="ChEBI" id="CHEBI:30616"/>
    </ligand>
</feature>
<keyword evidence="1" id="KW-0433">Leucine-rich repeat</keyword>
<evidence type="ECO:0000256" key="3">
    <source>
        <dbReference type="PROSITE-ProRule" id="PRU10141"/>
    </source>
</evidence>
<comment type="caution">
    <text evidence="5">The sequence shown here is derived from an EMBL/GenBank/DDBJ whole genome shotgun (WGS) entry which is preliminary data.</text>
</comment>
<dbReference type="InterPro" id="IPR001611">
    <property type="entry name" value="Leu-rich_rpt"/>
</dbReference>
<dbReference type="EMBL" id="JBHSKT010000014">
    <property type="protein sequence ID" value="MFC5272261.1"/>
    <property type="molecule type" value="Genomic_DNA"/>
</dbReference>
<dbReference type="InterPro" id="IPR001245">
    <property type="entry name" value="Ser-Thr/Tyr_kinase_cat_dom"/>
</dbReference>